<reference evidence="1 2" key="1">
    <citation type="journal article" date="2010" name="J. Bacteriol.">
        <title>Biochemical characterization of a novel indole prenyltransferase from Streptomyces sp. SN-593.</title>
        <authorList>
            <person name="Takahashi S."/>
            <person name="Takagi H."/>
            <person name="Toyoda A."/>
            <person name="Uramoto M."/>
            <person name="Nogawa T."/>
            <person name="Ueki M."/>
            <person name="Sakaki Y."/>
            <person name="Osada H."/>
        </authorList>
    </citation>
    <scope>NUCLEOTIDE SEQUENCE [LARGE SCALE GENOMIC DNA]</scope>
    <source>
        <strain evidence="1 2">SN-593</strain>
    </source>
</reference>
<dbReference type="KEGG" id="arev:RVR_4455"/>
<reference evidence="1 2" key="4">
    <citation type="journal article" date="2020" name="Sci. Rep.">
        <title>beta-carboline chemical signals induce reveromycin production through a LuxR family regulator in Streptomyces sp. SN-593.</title>
        <authorList>
            <person name="Panthee S."/>
            <person name="Kito N."/>
            <person name="Hayashi T."/>
            <person name="Shimizu T."/>
            <person name="Ishikawa J."/>
            <person name="Hamamoto H."/>
            <person name="Osada H."/>
            <person name="Takahashi S."/>
        </authorList>
    </citation>
    <scope>NUCLEOTIDE SEQUENCE [LARGE SCALE GENOMIC DNA]</scope>
    <source>
        <strain evidence="1 2">SN-593</strain>
    </source>
</reference>
<dbReference type="AlphaFoldDB" id="A0A7U3UT93"/>
<gene>
    <name evidence="1" type="ORF">RVR_4455</name>
</gene>
<proteinExistence type="predicted"/>
<accession>A0A7U3UT93</accession>
<reference evidence="1 2" key="2">
    <citation type="journal article" date="2011" name="J. Antibiot.">
        <title>Furaquinocins I and J: novel polyketide isoprenoid hybrid compounds from Streptomyces reveromyceticus SN-593.</title>
        <authorList>
            <person name="Panthee S."/>
            <person name="Takahashi S."/>
            <person name="Takagi H."/>
            <person name="Nogawa T."/>
            <person name="Oowada E."/>
            <person name="Uramoto M."/>
            <person name="Osada H."/>
        </authorList>
    </citation>
    <scope>NUCLEOTIDE SEQUENCE [LARGE SCALE GENOMIC DNA]</scope>
    <source>
        <strain evidence="1 2">SN-593</strain>
    </source>
</reference>
<protein>
    <submittedName>
        <fullName evidence="1">Uncharacterized protein</fullName>
    </submittedName>
</protein>
<dbReference type="RefSeq" id="WP_202234480.1">
    <property type="nucleotide sequence ID" value="NZ_AP018365.1"/>
</dbReference>
<dbReference type="EMBL" id="AP018365">
    <property type="protein sequence ID" value="BBA98318.1"/>
    <property type="molecule type" value="Genomic_DNA"/>
</dbReference>
<sequence>MTSNTDNAARRLALLAGIVRDRAYHPQPYEIDRLVGLLESAAATAAVAPLEDGRRVPAVTLDTVQEAADLMEAHDFHIPASILGYVLAPALGDVPPMKALGAVTEQLARQDFDLQKRRNTVLHGDRLNSDDDETVAWALRALVTILYKHERLAAVVAVDNARPCNRGLTPFHLIALQQQAKKAAAKAGPTDGAKLIAALAAYSIPAFFAEDSGVSYVLVGVDQTADEGDAHTGPKVFLYSGENADLAPAEHVEPWTAALYDGEGEYLNELFTAQAGLTIEAECAHAALCLASWLADHADRYPRV</sequence>
<organism evidence="1 2">
    <name type="scientific">Actinacidiphila reveromycinica</name>
    <dbReference type="NCBI Taxonomy" id="659352"/>
    <lineage>
        <taxon>Bacteria</taxon>
        <taxon>Bacillati</taxon>
        <taxon>Actinomycetota</taxon>
        <taxon>Actinomycetes</taxon>
        <taxon>Kitasatosporales</taxon>
        <taxon>Streptomycetaceae</taxon>
        <taxon>Actinacidiphila</taxon>
    </lineage>
</organism>
<reference evidence="1 2" key="3">
    <citation type="journal article" date="2011" name="Nat. Chem. Biol.">
        <title>Reveromycin A biosynthesis uses RevG and RevJ for stereospecific spiroacetal formation.</title>
        <authorList>
            <person name="Takahashi S."/>
            <person name="Toyoda A."/>
            <person name="Sekiyama Y."/>
            <person name="Takagi H."/>
            <person name="Nogawa T."/>
            <person name="Uramoto M."/>
            <person name="Suzuki R."/>
            <person name="Koshino H."/>
            <person name="Kumano T."/>
            <person name="Panthee S."/>
            <person name="Dairi T."/>
            <person name="Ishikawa J."/>
            <person name="Ikeda H."/>
            <person name="Sakaki Y."/>
            <person name="Osada H."/>
        </authorList>
    </citation>
    <scope>NUCLEOTIDE SEQUENCE [LARGE SCALE GENOMIC DNA]</scope>
    <source>
        <strain evidence="1 2">SN-593</strain>
    </source>
</reference>
<evidence type="ECO:0000313" key="1">
    <source>
        <dbReference type="EMBL" id="BBA98318.1"/>
    </source>
</evidence>
<name>A0A7U3UT93_9ACTN</name>
<dbReference type="Proteomes" id="UP000595703">
    <property type="component" value="Chromosome"/>
</dbReference>
<evidence type="ECO:0000313" key="2">
    <source>
        <dbReference type="Proteomes" id="UP000595703"/>
    </source>
</evidence>
<keyword evidence="2" id="KW-1185">Reference proteome</keyword>